<dbReference type="Proteomes" id="UP000044806">
    <property type="component" value="Unassembled WGS sequence"/>
</dbReference>
<name>A0A656AFS0_VIBCL</name>
<sequence>MCGSRHGDPIRPRFKCHTRENGSAIGGFHVTHQNMIRMVVAQSRHRFHSFRESQNGANFNHIDVTGDITRYGHGIG</sequence>
<reference evidence="1 2" key="1">
    <citation type="submission" date="2015-07" db="EMBL/GenBank/DDBJ databases">
        <authorList>
            <consortium name="Pathogen Informatics"/>
        </authorList>
    </citation>
    <scope>NUCLEOTIDE SEQUENCE [LARGE SCALE GENOMIC DNA]</scope>
    <source>
        <strain evidence="1 2">A51</strain>
    </source>
</reference>
<proteinExistence type="predicted"/>
<accession>A0A656AFS0</accession>
<evidence type="ECO:0000313" key="1">
    <source>
        <dbReference type="EMBL" id="CSB06386.1"/>
    </source>
</evidence>
<evidence type="ECO:0000313" key="2">
    <source>
        <dbReference type="Proteomes" id="UP000044806"/>
    </source>
</evidence>
<organism evidence="1 2">
    <name type="scientific">Vibrio cholerae</name>
    <dbReference type="NCBI Taxonomy" id="666"/>
    <lineage>
        <taxon>Bacteria</taxon>
        <taxon>Pseudomonadati</taxon>
        <taxon>Pseudomonadota</taxon>
        <taxon>Gammaproteobacteria</taxon>
        <taxon>Vibrionales</taxon>
        <taxon>Vibrionaceae</taxon>
        <taxon>Vibrio</taxon>
    </lineage>
</organism>
<dbReference type="EMBL" id="CWOW01000021">
    <property type="protein sequence ID" value="CSB06386.1"/>
    <property type="molecule type" value="Genomic_DNA"/>
</dbReference>
<protein>
    <submittedName>
        <fullName evidence="1">Uncharacterized protein</fullName>
    </submittedName>
</protein>
<gene>
    <name evidence="1" type="ORF">ERS013165_03249</name>
</gene>
<dbReference type="AlphaFoldDB" id="A0A656AFS0"/>